<evidence type="ECO:0000313" key="3">
    <source>
        <dbReference type="EMBL" id="KAK1353139.1"/>
    </source>
</evidence>
<comment type="similarity">
    <text evidence="1">Belongs to the helicase family. RecQ subfamily.</text>
</comment>
<dbReference type="PROSITE" id="PS51192">
    <property type="entry name" value="HELICASE_ATP_BIND_1"/>
    <property type="match status" value="1"/>
</dbReference>
<evidence type="ECO:0000256" key="1">
    <source>
        <dbReference type="ARBA" id="ARBA00005446"/>
    </source>
</evidence>
<dbReference type="InterPro" id="IPR027417">
    <property type="entry name" value="P-loop_NTPase"/>
</dbReference>
<dbReference type="GO" id="GO:0005737">
    <property type="term" value="C:cytoplasm"/>
    <property type="evidence" value="ECO:0007669"/>
    <property type="project" value="TreeGrafter"/>
</dbReference>
<dbReference type="SUPFAM" id="SSF52540">
    <property type="entry name" value="P-loop containing nucleoside triphosphate hydrolases"/>
    <property type="match status" value="1"/>
</dbReference>
<dbReference type="Proteomes" id="UP001237642">
    <property type="component" value="Unassembled WGS sequence"/>
</dbReference>
<dbReference type="GO" id="GO:0000724">
    <property type="term" value="P:double-strand break repair via homologous recombination"/>
    <property type="evidence" value="ECO:0007669"/>
    <property type="project" value="TreeGrafter"/>
</dbReference>
<evidence type="ECO:0000259" key="2">
    <source>
        <dbReference type="PROSITE" id="PS51192"/>
    </source>
</evidence>
<accession>A0AAD8GRE6</accession>
<dbReference type="EMBL" id="JAUIZM010000014">
    <property type="protein sequence ID" value="KAK1353139.1"/>
    <property type="molecule type" value="Genomic_DNA"/>
</dbReference>
<reference evidence="3" key="1">
    <citation type="submission" date="2023-02" db="EMBL/GenBank/DDBJ databases">
        <title>Genome of toxic invasive species Heracleum sosnowskyi carries increased number of genes despite the absence of recent whole-genome duplications.</title>
        <authorList>
            <person name="Schelkunov M."/>
            <person name="Shtratnikova V."/>
            <person name="Makarenko M."/>
            <person name="Klepikova A."/>
            <person name="Omelchenko D."/>
            <person name="Novikova G."/>
            <person name="Obukhova E."/>
            <person name="Bogdanov V."/>
            <person name="Penin A."/>
            <person name="Logacheva M."/>
        </authorList>
    </citation>
    <scope>NUCLEOTIDE SEQUENCE</scope>
    <source>
        <strain evidence="3">Hsosn_3</strain>
        <tissue evidence="3">Leaf</tissue>
    </source>
</reference>
<dbReference type="InterPro" id="IPR014001">
    <property type="entry name" value="Helicase_ATP-bd"/>
</dbReference>
<feature type="domain" description="Helicase ATP-binding" evidence="2">
    <location>
        <begin position="51"/>
        <end position="135"/>
    </location>
</feature>
<dbReference type="GO" id="GO:0005634">
    <property type="term" value="C:nucleus"/>
    <property type="evidence" value="ECO:0007669"/>
    <property type="project" value="TreeGrafter"/>
</dbReference>
<name>A0AAD8GRE6_9APIA</name>
<organism evidence="3 4">
    <name type="scientific">Heracleum sosnowskyi</name>
    <dbReference type="NCBI Taxonomy" id="360622"/>
    <lineage>
        <taxon>Eukaryota</taxon>
        <taxon>Viridiplantae</taxon>
        <taxon>Streptophyta</taxon>
        <taxon>Embryophyta</taxon>
        <taxon>Tracheophyta</taxon>
        <taxon>Spermatophyta</taxon>
        <taxon>Magnoliopsida</taxon>
        <taxon>eudicotyledons</taxon>
        <taxon>Gunneridae</taxon>
        <taxon>Pentapetalae</taxon>
        <taxon>asterids</taxon>
        <taxon>campanulids</taxon>
        <taxon>Apiales</taxon>
        <taxon>Apiaceae</taxon>
        <taxon>Apioideae</taxon>
        <taxon>apioid superclade</taxon>
        <taxon>Tordylieae</taxon>
        <taxon>Tordyliinae</taxon>
        <taxon>Heracleum</taxon>
    </lineage>
</organism>
<dbReference type="Gene3D" id="3.40.50.300">
    <property type="entry name" value="P-loop containing nucleotide triphosphate hydrolases"/>
    <property type="match status" value="1"/>
</dbReference>
<dbReference type="GO" id="GO:0005694">
    <property type="term" value="C:chromosome"/>
    <property type="evidence" value="ECO:0007669"/>
    <property type="project" value="TreeGrafter"/>
</dbReference>
<keyword evidence="4" id="KW-1185">Reference proteome</keyword>
<comment type="caution">
    <text evidence="3">The sequence shown here is derived from an EMBL/GenBank/DDBJ whole genome shotgun (WGS) entry which is preliminary data.</text>
</comment>
<dbReference type="GO" id="GO:0043138">
    <property type="term" value="F:3'-5' DNA helicase activity"/>
    <property type="evidence" value="ECO:0007669"/>
    <property type="project" value="TreeGrafter"/>
</dbReference>
<dbReference type="PANTHER" id="PTHR13710">
    <property type="entry name" value="DNA HELICASE RECQ FAMILY MEMBER"/>
    <property type="match status" value="1"/>
</dbReference>
<reference evidence="3" key="2">
    <citation type="submission" date="2023-05" db="EMBL/GenBank/DDBJ databases">
        <authorList>
            <person name="Schelkunov M.I."/>
        </authorList>
    </citation>
    <scope>NUCLEOTIDE SEQUENCE</scope>
    <source>
        <strain evidence="3">Hsosn_3</strain>
        <tissue evidence="3">Leaf</tissue>
    </source>
</reference>
<evidence type="ECO:0000313" key="4">
    <source>
        <dbReference type="Proteomes" id="UP001237642"/>
    </source>
</evidence>
<dbReference type="AlphaFoldDB" id="A0AAD8GRE6"/>
<proteinExistence type="inferred from homology"/>
<sequence length="215" mass="23910">MSGGKRGEKNKEKKRAKLCNITVFCNKGTLVQRLVIGGFRANSGFSAAVYRRHLENIHTVWCIVGDQDSLSSIQRLTVDEAHCISEWGHNFRVEYKQLDKLRDVLINVPFVGLTATATENHNHPATSVSPDGMHFLSSCTPDHQPPLLLPVGEEEHKNAIGDGGDLNMDFLKSEGLLQDALLENRSLEAKVAELSKPELEKNTKEFVEATNQVYT</sequence>
<gene>
    <name evidence="3" type="ORF">POM88_052977</name>
</gene>
<protein>
    <recommendedName>
        <fullName evidence="2">Helicase ATP-binding domain-containing protein</fullName>
    </recommendedName>
</protein>
<dbReference type="PANTHER" id="PTHR13710:SF120">
    <property type="entry name" value="BIFUNCTIONAL 3'-5' EXONUCLEASE_ATP-DEPENDENT HELICASE WRN"/>
    <property type="match status" value="1"/>
</dbReference>
<dbReference type="GO" id="GO:0009378">
    <property type="term" value="F:four-way junction helicase activity"/>
    <property type="evidence" value="ECO:0007669"/>
    <property type="project" value="TreeGrafter"/>
</dbReference>